<evidence type="ECO:0000313" key="2">
    <source>
        <dbReference type="Proteomes" id="UP001060085"/>
    </source>
</evidence>
<accession>A0ACC0A394</accession>
<name>A0ACC0A394_CATRO</name>
<comment type="caution">
    <text evidence="1">The sequence shown here is derived from an EMBL/GenBank/DDBJ whole genome shotgun (WGS) entry which is preliminary data.</text>
</comment>
<reference evidence="2" key="1">
    <citation type="journal article" date="2023" name="Nat. Plants">
        <title>Single-cell RNA sequencing provides a high-resolution roadmap for understanding the multicellular compartmentation of specialized metabolism.</title>
        <authorList>
            <person name="Sun S."/>
            <person name="Shen X."/>
            <person name="Li Y."/>
            <person name="Li Y."/>
            <person name="Wang S."/>
            <person name="Li R."/>
            <person name="Zhang H."/>
            <person name="Shen G."/>
            <person name="Guo B."/>
            <person name="Wei J."/>
            <person name="Xu J."/>
            <person name="St-Pierre B."/>
            <person name="Chen S."/>
            <person name="Sun C."/>
        </authorList>
    </citation>
    <scope>NUCLEOTIDE SEQUENCE [LARGE SCALE GENOMIC DNA]</scope>
</reference>
<sequence length="105" mass="11932">MNPFFASAKPNSGLGFNFLQSFCIAWIQCSSCLDPRERLVFCKMEAGWNSTQCFQTQSLVLGAFKVHQASHKGHRMFVDHLQALKAEDMDVIIFLCLGLQNFMHD</sequence>
<gene>
    <name evidence="1" type="ORF">M9H77_32256</name>
</gene>
<organism evidence="1 2">
    <name type="scientific">Catharanthus roseus</name>
    <name type="common">Madagascar periwinkle</name>
    <name type="synonym">Vinca rosea</name>
    <dbReference type="NCBI Taxonomy" id="4058"/>
    <lineage>
        <taxon>Eukaryota</taxon>
        <taxon>Viridiplantae</taxon>
        <taxon>Streptophyta</taxon>
        <taxon>Embryophyta</taxon>
        <taxon>Tracheophyta</taxon>
        <taxon>Spermatophyta</taxon>
        <taxon>Magnoliopsida</taxon>
        <taxon>eudicotyledons</taxon>
        <taxon>Gunneridae</taxon>
        <taxon>Pentapetalae</taxon>
        <taxon>asterids</taxon>
        <taxon>lamiids</taxon>
        <taxon>Gentianales</taxon>
        <taxon>Apocynaceae</taxon>
        <taxon>Rauvolfioideae</taxon>
        <taxon>Vinceae</taxon>
        <taxon>Catharanthinae</taxon>
        <taxon>Catharanthus</taxon>
    </lineage>
</organism>
<keyword evidence="2" id="KW-1185">Reference proteome</keyword>
<protein>
    <submittedName>
        <fullName evidence="1">Uncharacterized protein</fullName>
    </submittedName>
</protein>
<dbReference type="Proteomes" id="UP001060085">
    <property type="component" value="Linkage Group LG07"/>
</dbReference>
<proteinExistence type="predicted"/>
<dbReference type="EMBL" id="CM044707">
    <property type="protein sequence ID" value="KAI5655069.1"/>
    <property type="molecule type" value="Genomic_DNA"/>
</dbReference>
<evidence type="ECO:0000313" key="1">
    <source>
        <dbReference type="EMBL" id="KAI5655069.1"/>
    </source>
</evidence>